<gene>
    <name evidence="2" type="ORF">OC25_02040</name>
</gene>
<accession>A0A0C1G8W6</accession>
<keyword evidence="3" id="KW-1185">Reference proteome</keyword>
<evidence type="ECO:0000256" key="1">
    <source>
        <dbReference type="SAM" id="MobiDB-lite"/>
    </source>
</evidence>
<name>A0A0C1G8W6_9SPHI</name>
<proteinExistence type="predicted"/>
<reference evidence="2 3" key="1">
    <citation type="submission" date="2014-10" db="EMBL/GenBank/DDBJ databases">
        <title>Pedobacter Kyungheensis.</title>
        <authorList>
            <person name="Anderson B.M."/>
            <person name="Newman J.D."/>
        </authorList>
    </citation>
    <scope>NUCLEOTIDE SEQUENCE [LARGE SCALE GENOMIC DNA]</scope>
    <source>
        <strain evidence="2 3">KACC 16221</strain>
    </source>
</reference>
<dbReference type="AlphaFoldDB" id="A0A0C1G8W6"/>
<evidence type="ECO:0000313" key="3">
    <source>
        <dbReference type="Proteomes" id="UP000031246"/>
    </source>
</evidence>
<protein>
    <submittedName>
        <fullName evidence="2">Uncharacterized protein</fullName>
    </submittedName>
</protein>
<sequence length="61" mass="7118">MLILTLAKTYKIQLPAQKNQKEAGKIGPARRQKEDDKSQMVYVHFTIESQTEPVRNYKLQN</sequence>
<feature type="region of interest" description="Disordered" evidence="1">
    <location>
        <begin position="18"/>
        <end position="37"/>
    </location>
</feature>
<organism evidence="2 3">
    <name type="scientific">Pedobacter kyungheensis</name>
    <dbReference type="NCBI Taxonomy" id="1069985"/>
    <lineage>
        <taxon>Bacteria</taxon>
        <taxon>Pseudomonadati</taxon>
        <taxon>Bacteroidota</taxon>
        <taxon>Sphingobacteriia</taxon>
        <taxon>Sphingobacteriales</taxon>
        <taxon>Sphingobacteriaceae</taxon>
        <taxon>Pedobacter</taxon>
    </lineage>
</organism>
<dbReference type="EMBL" id="JSYN01000002">
    <property type="protein sequence ID" value="KIA96549.1"/>
    <property type="molecule type" value="Genomic_DNA"/>
</dbReference>
<comment type="caution">
    <text evidence="2">The sequence shown here is derived from an EMBL/GenBank/DDBJ whole genome shotgun (WGS) entry which is preliminary data.</text>
</comment>
<evidence type="ECO:0000313" key="2">
    <source>
        <dbReference type="EMBL" id="KIA96549.1"/>
    </source>
</evidence>
<dbReference type="Proteomes" id="UP000031246">
    <property type="component" value="Unassembled WGS sequence"/>
</dbReference>